<dbReference type="EMBL" id="LAZR01048179">
    <property type="protein sequence ID" value="KKK92512.1"/>
    <property type="molecule type" value="Genomic_DNA"/>
</dbReference>
<comment type="caution">
    <text evidence="1">The sequence shown here is derived from an EMBL/GenBank/DDBJ whole genome shotgun (WGS) entry which is preliminary data.</text>
</comment>
<evidence type="ECO:0000313" key="1">
    <source>
        <dbReference type="EMBL" id="KKK92512.1"/>
    </source>
</evidence>
<evidence type="ECO:0008006" key="2">
    <source>
        <dbReference type="Google" id="ProtNLM"/>
    </source>
</evidence>
<dbReference type="GO" id="GO:0003676">
    <property type="term" value="F:nucleic acid binding"/>
    <property type="evidence" value="ECO:0007669"/>
    <property type="project" value="InterPro"/>
</dbReference>
<sequence length="139" mass="15434">MKNKKQQLGEGVVKMIRAKEAGVPYKPGRKDGGIPTKPVVPCPDISEREVLKGCISWLRRHRVGAKRMNVTAIDIDGRGVRPYGIPGCGDILCVYAGMYIEVECKRGRGGVLSLNQQKHRDWVQNHGGEYFIVHGLPEL</sequence>
<gene>
    <name evidence="1" type="ORF">LCGC14_2702170</name>
</gene>
<dbReference type="InterPro" id="IPR011856">
    <property type="entry name" value="tRNA_endonuc-like_dom_sf"/>
</dbReference>
<protein>
    <recommendedName>
        <fullName evidence="2">VRR-NUC domain-containing protein</fullName>
    </recommendedName>
</protein>
<dbReference type="AlphaFoldDB" id="A0A0F8ZFC6"/>
<reference evidence="1" key="1">
    <citation type="journal article" date="2015" name="Nature">
        <title>Complex archaea that bridge the gap between prokaryotes and eukaryotes.</title>
        <authorList>
            <person name="Spang A."/>
            <person name="Saw J.H."/>
            <person name="Jorgensen S.L."/>
            <person name="Zaremba-Niedzwiedzka K."/>
            <person name="Martijn J."/>
            <person name="Lind A.E."/>
            <person name="van Eijk R."/>
            <person name="Schleper C."/>
            <person name="Guy L."/>
            <person name="Ettema T.J."/>
        </authorList>
    </citation>
    <scope>NUCLEOTIDE SEQUENCE</scope>
</reference>
<accession>A0A0F8ZFC6</accession>
<proteinExistence type="predicted"/>
<feature type="non-terminal residue" evidence="1">
    <location>
        <position position="139"/>
    </location>
</feature>
<name>A0A0F8ZFC6_9ZZZZ</name>
<dbReference type="Gene3D" id="3.40.1350.10">
    <property type="match status" value="1"/>
</dbReference>
<organism evidence="1">
    <name type="scientific">marine sediment metagenome</name>
    <dbReference type="NCBI Taxonomy" id="412755"/>
    <lineage>
        <taxon>unclassified sequences</taxon>
        <taxon>metagenomes</taxon>
        <taxon>ecological metagenomes</taxon>
    </lineage>
</organism>